<evidence type="ECO:0000259" key="8">
    <source>
        <dbReference type="Pfam" id="PF01699"/>
    </source>
</evidence>
<comment type="similarity">
    <text evidence="2">Belongs to the Ca(2+):cation antiporter (CaCA) (TC 2.A.19) family.</text>
</comment>
<organism evidence="9 10">
    <name type="scientific">Elsinoe australis</name>
    <dbReference type="NCBI Taxonomy" id="40998"/>
    <lineage>
        <taxon>Eukaryota</taxon>
        <taxon>Fungi</taxon>
        <taxon>Dikarya</taxon>
        <taxon>Ascomycota</taxon>
        <taxon>Pezizomycotina</taxon>
        <taxon>Dothideomycetes</taxon>
        <taxon>Dothideomycetidae</taxon>
        <taxon>Myriangiales</taxon>
        <taxon>Elsinoaceae</taxon>
        <taxon>Elsinoe</taxon>
    </lineage>
</organism>
<name>A0A4U7B2D5_9PEZI</name>
<feature type="transmembrane region" description="Helical" evidence="6">
    <location>
        <begin position="478"/>
        <end position="496"/>
    </location>
</feature>
<dbReference type="InterPro" id="IPR044880">
    <property type="entry name" value="NCX_ion-bd_dom_sf"/>
</dbReference>
<dbReference type="AlphaFoldDB" id="A0A4U7B2D5"/>
<dbReference type="Proteomes" id="UP000308133">
    <property type="component" value="Unassembled WGS sequence"/>
</dbReference>
<comment type="caution">
    <text evidence="9">The sequence shown here is derived from an EMBL/GenBank/DDBJ whole genome shotgun (WGS) entry which is preliminary data.</text>
</comment>
<feature type="transmembrane region" description="Helical" evidence="6">
    <location>
        <begin position="291"/>
        <end position="311"/>
    </location>
</feature>
<dbReference type="GO" id="GO:0016020">
    <property type="term" value="C:membrane"/>
    <property type="evidence" value="ECO:0007669"/>
    <property type="project" value="UniProtKB-SubCell"/>
</dbReference>
<feature type="transmembrane region" description="Helical" evidence="6">
    <location>
        <begin position="503"/>
        <end position="522"/>
    </location>
</feature>
<keyword evidence="5 6" id="KW-0472">Membrane</keyword>
<dbReference type="Pfam" id="PF01699">
    <property type="entry name" value="Na_Ca_ex"/>
    <property type="match status" value="1"/>
</dbReference>
<feature type="transmembrane region" description="Helical" evidence="6">
    <location>
        <begin position="226"/>
        <end position="251"/>
    </location>
</feature>
<dbReference type="Gene3D" id="1.20.1420.30">
    <property type="entry name" value="NCX, central ion-binding region"/>
    <property type="match status" value="1"/>
</dbReference>
<feature type="chain" id="PRO_5020297111" description="Sodium/calcium exchanger membrane region domain-containing protein" evidence="7">
    <location>
        <begin position="21"/>
        <end position="607"/>
    </location>
</feature>
<evidence type="ECO:0000256" key="4">
    <source>
        <dbReference type="ARBA" id="ARBA00022989"/>
    </source>
</evidence>
<dbReference type="InterPro" id="IPR004837">
    <property type="entry name" value="NaCa_Exmemb"/>
</dbReference>
<evidence type="ECO:0000256" key="3">
    <source>
        <dbReference type="ARBA" id="ARBA00022692"/>
    </source>
</evidence>
<evidence type="ECO:0000313" key="10">
    <source>
        <dbReference type="Proteomes" id="UP000308133"/>
    </source>
</evidence>
<gene>
    <name evidence="9" type="ORF">C1H76_2372</name>
</gene>
<evidence type="ECO:0000256" key="5">
    <source>
        <dbReference type="ARBA" id="ARBA00023136"/>
    </source>
</evidence>
<feature type="domain" description="Sodium/calcium exchanger membrane region" evidence="8">
    <location>
        <begin position="377"/>
        <end position="511"/>
    </location>
</feature>
<evidence type="ECO:0000256" key="6">
    <source>
        <dbReference type="SAM" id="Phobius"/>
    </source>
</evidence>
<keyword evidence="7" id="KW-0732">Signal</keyword>
<evidence type="ECO:0000256" key="1">
    <source>
        <dbReference type="ARBA" id="ARBA00004141"/>
    </source>
</evidence>
<comment type="subcellular location">
    <subcellularLocation>
        <location evidence="1">Membrane</location>
        <topology evidence="1">Multi-pass membrane protein</topology>
    </subcellularLocation>
</comment>
<keyword evidence="3 6" id="KW-0812">Transmembrane</keyword>
<keyword evidence="4 6" id="KW-1133">Transmembrane helix</keyword>
<evidence type="ECO:0000256" key="7">
    <source>
        <dbReference type="SAM" id="SignalP"/>
    </source>
</evidence>
<reference evidence="9 10" key="1">
    <citation type="submission" date="2018-02" db="EMBL/GenBank/DDBJ databases">
        <title>Draft genome sequences of Elsinoe sp., causing black scab on jojoba.</title>
        <authorList>
            <person name="Stodart B."/>
            <person name="Jeffress S."/>
            <person name="Ash G."/>
            <person name="Arun Chinnappa K."/>
        </authorList>
    </citation>
    <scope>NUCLEOTIDE SEQUENCE [LARGE SCALE GENOMIC DNA]</scope>
    <source>
        <strain evidence="9 10">Hillstone_2</strain>
    </source>
</reference>
<protein>
    <recommendedName>
        <fullName evidence="8">Sodium/calcium exchanger membrane region domain-containing protein</fullName>
    </recommendedName>
</protein>
<accession>A0A4U7B2D5</accession>
<sequence>MKQAHRAISAVMTFAASASAFNNTGAPALNTRIMDIYLRGMETALIQLMPPPLAESAIATVTATVSITITETLTKHLVIHSAPNSAPFAPATIPNPPPASPTVELDKRWTTRSDIYECLLPRTTPTTKIKPFHKWTTGPRRYCTMPPATMPTRTITFHSTLVLQQNFYCTKLPSVTFSKSSRTSIDAVGWVHYALVGLGILQCAHGVGYAIHHLVHHAERLAVHPFVLRFVVLAINLTGSIPAISAASALIDTGKPIQIEMAKDAVSGRNSHRYPPAYGKAKKFTSVQVELLWDIVSLLVCGMFMVATIPVYRHFLSGVDPSELEAHNRPASHAIAILLFLLFLTFKGMQEEYNNGSNKISDDDDLTFRPTPDVWHAVTLLVIYVGLGSWLSISQTAALLQVVENTTLSERVVALFILPAGWVIPEHLSVYQMAYYGDNTGALLHICESAARMICFNLPVIHFIAWKKSSELNLDFEPYHILLLLLMVAFAGWVVTRPRIRPMLGFAILVFTFSVAIVAAIYPNPEAGEKRGSNQSIFVTISTTWVKATHGTTSEVLSYHFTESASAAILTGRHAVDYHAEPAVTDASGTTHVVVTESSVTSSEHTE</sequence>
<dbReference type="GO" id="GO:0055085">
    <property type="term" value="P:transmembrane transport"/>
    <property type="evidence" value="ECO:0007669"/>
    <property type="project" value="InterPro"/>
</dbReference>
<proteinExistence type="inferred from homology"/>
<dbReference type="EMBL" id="PTQR01000029">
    <property type="protein sequence ID" value="TKX25368.1"/>
    <property type="molecule type" value="Genomic_DNA"/>
</dbReference>
<feature type="transmembrane region" description="Helical" evidence="6">
    <location>
        <begin position="374"/>
        <end position="393"/>
    </location>
</feature>
<feature type="transmembrane region" description="Helical" evidence="6">
    <location>
        <begin position="413"/>
        <end position="431"/>
    </location>
</feature>
<evidence type="ECO:0000256" key="2">
    <source>
        <dbReference type="ARBA" id="ARBA00008170"/>
    </source>
</evidence>
<evidence type="ECO:0000313" key="9">
    <source>
        <dbReference type="EMBL" id="TKX25368.1"/>
    </source>
</evidence>
<feature type="signal peptide" evidence="7">
    <location>
        <begin position="1"/>
        <end position="20"/>
    </location>
</feature>